<dbReference type="Pfam" id="PF08888">
    <property type="entry name" value="HopJ"/>
    <property type="match status" value="1"/>
</dbReference>
<dbReference type="EMBL" id="QASN01000016">
    <property type="protein sequence ID" value="PTU74625.1"/>
    <property type="molecule type" value="Genomic_DNA"/>
</dbReference>
<dbReference type="OrthoDB" id="9790826at2"/>
<dbReference type="RefSeq" id="WP_108106876.1">
    <property type="nucleotide sequence ID" value="NZ_QASN01000016.1"/>
</dbReference>
<dbReference type="Gene3D" id="3.20.160.10">
    <property type="entry name" value="vpa0580 domain like"/>
    <property type="match status" value="1"/>
</dbReference>
<dbReference type="InterPro" id="IPR038604">
    <property type="entry name" value="HopJ_sf"/>
</dbReference>
<accession>A0A2T5PA89</accession>
<evidence type="ECO:0000313" key="1">
    <source>
        <dbReference type="EMBL" id="PTU74625.1"/>
    </source>
</evidence>
<dbReference type="InterPro" id="IPR014984">
    <property type="entry name" value="HopJ"/>
</dbReference>
<dbReference type="Proteomes" id="UP000244064">
    <property type="component" value="Unassembled WGS sequence"/>
</dbReference>
<evidence type="ECO:0000313" key="2">
    <source>
        <dbReference type="Proteomes" id="UP000244064"/>
    </source>
</evidence>
<reference evidence="1 2" key="1">
    <citation type="submission" date="2018-04" db="EMBL/GenBank/DDBJ databases">
        <title>Pseudomonas sp. nov., isolated from mangrove soil.</title>
        <authorList>
            <person name="Chen C."/>
        </authorList>
    </citation>
    <scope>NUCLEOTIDE SEQUENCE [LARGE SCALE GENOMIC DNA]</scope>
    <source>
        <strain evidence="1 2">TC-11</strain>
    </source>
</reference>
<protein>
    <submittedName>
        <fullName evidence="1">HopJ type III effector protein</fullName>
    </submittedName>
</protein>
<keyword evidence="2" id="KW-1185">Reference proteome</keyword>
<name>A0A2T5PA89_9PSED</name>
<sequence>MTALDDFRRQLSSGEHAFATTLAFIEQHYLFQPGAFVNNGVHSDSGQNEGSRRALGLALLEGFSQEQALLAFGEHYRSVLATPQGSDHANIRALMAGSLAGVSFDQPPLKRRG</sequence>
<organism evidence="1 2">
    <name type="scientific">Pseudomonas mangrovi</name>
    <dbReference type="NCBI Taxonomy" id="2161748"/>
    <lineage>
        <taxon>Bacteria</taxon>
        <taxon>Pseudomonadati</taxon>
        <taxon>Pseudomonadota</taxon>
        <taxon>Gammaproteobacteria</taxon>
        <taxon>Pseudomonadales</taxon>
        <taxon>Pseudomonadaceae</taxon>
        <taxon>Pseudomonas</taxon>
    </lineage>
</organism>
<comment type="caution">
    <text evidence="1">The sequence shown here is derived from an EMBL/GenBank/DDBJ whole genome shotgun (WGS) entry which is preliminary data.</text>
</comment>
<proteinExistence type="predicted"/>
<dbReference type="AlphaFoldDB" id="A0A2T5PA89"/>
<gene>
    <name evidence="1" type="ORF">DBO85_08705</name>
</gene>